<dbReference type="AlphaFoldDB" id="A0A4Q4T9X1"/>
<evidence type="ECO:0000313" key="3">
    <source>
        <dbReference type="Proteomes" id="UP000293360"/>
    </source>
</evidence>
<keyword evidence="3" id="KW-1185">Reference proteome</keyword>
<accession>A0A4Q4T9X1</accession>
<dbReference type="Proteomes" id="UP000293360">
    <property type="component" value="Unassembled WGS sequence"/>
</dbReference>
<dbReference type="EMBL" id="QJNU01000320">
    <property type="protein sequence ID" value="RYP02314.1"/>
    <property type="molecule type" value="Genomic_DNA"/>
</dbReference>
<evidence type="ECO:0008006" key="4">
    <source>
        <dbReference type="Google" id="ProtNLM"/>
    </source>
</evidence>
<name>A0A4Q4T9X1_9PEZI</name>
<reference evidence="2 3" key="1">
    <citation type="submission" date="2018-06" db="EMBL/GenBank/DDBJ databases">
        <title>Complete Genomes of Monosporascus.</title>
        <authorList>
            <person name="Robinson A.J."/>
            <person name="Natvig D.O."/>
        </authorList>
    </citation>
    <scope>NUCLEOTIDE SEQUENCE [LARGE SCALE GENOMIC DNA]</scope>
    <source>
        <strain evidence="2 3">CBS 110550</strain>
    </source>
</reference>
<dbReference type="OrthoDB" id="204164at2759"/>
<dbReference type="PANTHER" id="PTHR43083:SF6">
    <property type="entry name" value="MANNAN POLYMERASE COMPLEXES SUBUNIT MNN9"/>
    <property type="match status" value="1"/>
</dbReference>
<dbReference type="InterPro" id="IPR052086">
    <property type="entry name" value="Mannan_Polymerase_Subunit"/>
</dbReference>
<gene>
    <name evidence="2" type="ORF">DL764_005846</name>
</gene>
<dbReference type="Gene3D" id="3.90.550.10">
    <property type="entry name" value="Spore Coat Polysaccharide Biosynthesis Protein SpsA, Chain A"/>
    <property type="match status" value="1"/>
</dbReference>
<dbReference type="InterPro" id="IPR029044">
    <property type="entry name" value="Nucleotide-diphossugar_trans"/>
</dbReference>
<organism evidence="2 3">
    <name type="scientific">Monosporascus ibericus</name>
    <dbReference type="NCBI Taxonomy" id="155417"/>
    <lineage>
        <taxon>Eukaryota</taxon>
        <taxon>Fungi</taxon>
        <taxon>Dikarya</taxon>
        <taxon>Ascomycota</taxon>
        <taxon>Pezizomycotina</taxon>
        <taxon>Sordariomycetes</taxon>
        <taxon>Xylariomycetidae</taxon>
        <taxon>Xylariales</taxon>
        <taxon>Xylariales incertae sedis</taxon>
        <taxon>Monosporascus</taxon>
    </lineage>
</organism>
<evidence type="ECO:0000313" key="2">
    <source>
        <dbReference type="EMBL" id="RYP02314.1"/>
    </source>
</evidence>
<dbReference type="STRING" id="155417.A0A4Q4T9X1"/>
<dbReference type="PANTHER" id="PTHR43083">
    <property type="entry name" value="MANNAN POLYMERASE II"/>
    <property type="match status" value="1"/>
</dbReference>
<protein>
    <recommendedName>
        <fullName evidence="4">Nucleotide-diphospho-sugar transferase domain-containing protein</fullName>
    </recommendedName>
</protein>
<comment type="caution">
    <text evidence="2">The sequence shown here is derived from an EMBL/GenBank/DDBJ whole genome shotgun (WGS) entry which is preliminary data.</text>
</comment>
<proteinExistence type="inferred from homology"/>
<dbReference type="Pfam" id="PF03452">
    <property type="entry name" value="Anp1"/>
    <property type="match status" value="1"/>
</dbReference>
<sequence length="365" mass="40668">MRYSYGRLGVIAAAVFIVVSTFFYANLPDDRSFSCRTLSTCFKSQTEYPHAVPDGFYDNAVEDEGELSDGTLYSRRDVPNANPKVLFLSLNKDTWGQDFLATGRTIQDFIGLLISTDLDFTTASIALMTASRKEFDAIKAATRSFPFARISVFYQEDKGPEIKKEDRNTPEAQRKRQSYLATLRNYLMLRSLKDEPHMVWVDADIVEFTPGIVQTMISRAEEREDVGLLTARCEKSLAGNDYDLNAWQLDTEAPGLRGPVAEKDQKTAVERLEKTRHQVQDLIKDTSDTDLIPLDSVGGTILYIRSSLVHRGVSFPPFNIVGTMFGHDGWAGIETGGICYMAKQLGDAGCFLLGGKHSVRHADTG</sequence>
<comment type="similarity">
    <text evidence="1">Belongs to the ANP1/MMN9/VAN1 family.</text>
</comment>
<evidence type="ECO:0000256" key="1">
    <source>
        <dbReference type="ARBA" id="ARBA00037964"/>
    </source>
</evidence>